<dbReference type="AlphaFoldDB" id="A0A084IG66"/>
<dbReference type="InterPro" id="IPR051011">
    <property type="entry name" value="Metal_resp_trans_reg"/>
</dbReference>
<dbReference type="EMBL" id="APNK01000062">
    <property type="protein sequence ID" value="KEZ75700.1"/>
    <property type="molecule type" value="Genomic_DNA"/>
</dbReference>
<evidence type="ECO:0000313" key="6">
    <source>
        <dbReference type="Proteomes" id="UP000028302"/>
    </source>
</evidence>
<dbReference type="PATRIC" id="fig|1304275.5.peg.3821"/>
<evidence type="ECO:0000259" key="4">
    <source>
        <dbReference type="PROSITE" id="PS50987"/>
    </source>
</evidence>
<name>A0A084IG66_SALHC</name>
<keyword evidence="1" id="KW-0805">Transcription regulation</keyword>
<dbReference type="SMART" id="SM00418">
    <property type="entry name" value="HTH_ARSR"/>
    <property type="match status" value="1"/>
</dbReference>
<dbReference type="STRING" id="1304275.C41B8_18722"/>
<dbReference type="RefSeq" id="WP_037341788.1">
    <property type="nucleotide sequence ID" value="NZ_APNK01000062.1"/>
</dbReference>
<proteinExistence type="predicted"/>
<dbReference type="OrthoDB" id="9796124at2"/>
<dbReference type="GO" id="GO:0003677">
    <property type="term" value="F:DNA binding"/>
    <property type="evidence" value="ECO:0007669"/>
    <property type="project" value="UniProtKB-KW"/>
</dbReference>
<dbReference type="eggNOG" id="COG0640">
    <property type="taxonomic scope" value="Bacteria"/>
</dbReference>
<dbReference type="SUPFAM" id="SSF46785">
    <property type="entry name" value="Winged helix' DNA-binding domain"/>
    <property type="match status" value="1"/>
</dbReference>
<dbReference type="PROSITE" id="PS50987">
    <property type="entry name" value="HTH_ARSR_2"/>
    <property type="match status" value="1"/>
</dbReference>
<evidence type="ECO:0000256" key="2">
    <source>
        <dbReference type="ARBA" id="ARBA00023125"/>
    </source>
</evidence>
<comment type="caution">
    <text evidence="5">The sequence shown here is derived from an EMBL/GenBank/DDBJ whole genome shotgun (WGS) entry which is preliminary data.</text>
</comment>
<evidence type="ECO:0000313" key="5">
    <source>
        <dbReference type="EMBL" id="KEZ75700.1"/>
    </source>
</evidence>
<evidence type="ECO:0000256" key="3">
    <source>
        <dbReference type="ARBA" id="ARBA00023163"/>
    </source>
</evidence>
<sequence>MATTIDITVLADGQATRMAEMFRLLGEPNRLSLVYACLESPQSVQSLAEQIDISMSLASHHLRLLRAARLLAAERRGKQVFYVAADDHVQRVLRDMIEHSDEEDWR</sequence>
<dbReference type="InterPro" id="IPR036388">
    <property type="entry name" value="WH-like_DNA-bd_sf"/>
</dbReference>
<evidence type="ECO:0000256" key="1">
    <source>
        <dbReference type="ARBA" id="ARBA00023015"/>
    </source>
</evidence>
<dbReference type="InterPro" id="IPR036390">
    <property type="entry name" value="WH_DNA-bd_sf"/>
</dbReference>
<dbReference type="PRINTS" id="PR00778">
    <property type="entry name" value="HTHARSR"/>
</dbReference>
<dbReference type="Gene3D" id="1.10.10.10">
    <property type="entry name" value="Winged helix-like DNA-binding domain superfamily/Winged helix DNA-binding domain"/>
    <property type="match status" value="1"/>
</dbReference>
<dbReference type="NCBIfam" id="NF033788">
    <property type="entry name" value="HTH_metalloreg"/>
    <property type="match status" value="1"/>
</dbReference>
<dbReference type="GO" id="GO:0003700">
    <property type="term" value="F:DNA-binding transcription factor activity"/>
    <property type="evidence" value="ECO:0007669"/>
    <property type="project" value="InterPro"/>
</dbReference>
<dbReference type="Proteomes" id="UP000028302">
    <property type="component" value="Unassembled WGS sequence"/>
</dbReference>
<keyword evidence="6" id="KW-1185">Reference proteome</keyword>
<gene>
    <name evidence="5" type="ORF">C41B8_18722</name>
</gene>
<feature type="domain" description="HTH arsR-type" evidence="4">
    <location>
        <begin position="10"/>
        <end position="104"/>
    </location>
</feature>
<protein>
    <submittedName>
        <fullName evidence="5">ArsR family transcriptional regulator</fullName>
    </submittedName>
</protein>
<dbReference type="Pfam" id="PF01022">
    <property type="entry name" value="HTH_5"/>
    <property type="match status" value="1"/>
</dbReference>
<keyword evidence="3" id="KW-0804">Transcription</keyword>
<organism evidence="5 6">
    <name type="scientific">Salinisphaera hydrothermalis (strain C41B8)</name>
    <dbReference type="NCBI Taxonomy" id="1304275"/>
    <lineage>
        <taxon>Bacteria</taxon>
        <taxon>Pseudomonadati</taxon>
        <taxon>Pseudomonadota</taxon>
        <taxon>Gammaproteobacteria</taxon>
        <taxon>Salinisphaerales</taxon>
        <taxon>Salinisphaeraceae</taxon>
        <taxon>Salinisphaera</taxon>
    </lineage>
</organism>
<dbReference type="PANTHER" id="PTHR43132:SF6">
    <property type="entry name" value="HTH-TYPE TRANSCRIPTIONAL REPRESSOR CZRA"/>
    <property type="match status" value="1"/>
</dbReference>
<accession>A0A084IG66</accession>
<dbReference type="InterPro" id="IPR001845">
    <property type="entry name" value="HTH_ArsR_DNA-bd_dom"/>
</dbReference>
<reference evidence="5 6" key="1">
    <citation type="submission" date="2013-03" db="EMBL/GenBank/DDBJ databases">
        <title>Salinisphaera hydrothermalis C41B8 Genome Sequencing.</title>
        <authorList>
            <person name="Li C."/>
            <person name="Lai Q."/>
            <person name="Shao Z."/>
        </authorList>
    </citation>
    <scope>NUCLEOTIDE SEQUENCE [LARGE SCALE GENOMIC DNA]</scope>
    <source>
        <strain evidence="5 6">C41B8</strain>
    </source>
</reference>
<dbReference type="PANTHER" id="PTHR43132">
    <property type="entry name" value="ARSENICAL RESISTANCE OPERON REPRESSOR ARSR-RELATED"/>
    <property type="match status" value="1"/>
</dbReference>
<keyword evidence="2" id="KW-0238">DNA-binding</keyword>